<reference evidence="4" key="1">
    <citation type="journal article" date="2019" name="Int. J. Syst. Evol. Microbiol.">
        <title>The Global Catalogue of Microorganisms (GCM) 10K type strain sequencing project: providing services to taxonomists for standard genome sequencing and annotation.</title>
        <authorList>
            <consortium name="The Broad Institute Genomics Platform"/>
            <consortium name="The Broad Institute Genome Sequencing Center for Infectious Disease"/>
            <person name="Wu L."/>
            <person name="Ma J."/>
        </authorList>
    </citation>
    <scope>NUCLEOTIDE SEQUENCE [LARGE SCALE GENOMIC DNA]</scope>
    <source>
        <strain evidence="4">JCM 17329</strain>
    </source>
</reference>
<sequence length="150" mass="16594">MRTSIFSLLFAVAISASAQTADGMMNIESTFTVKDTADRMESILKENGMTVFNRIDHAQGADKVGLELRDTELLLFGNPRVGSPLMQCRQSVAIDLPQKALIWQDEANRVWISYNEPGYLAKRHDITGCEEVISKIEKALAGMATKATKE</sequence>
<evidence type="ECO:0000259" key="2">
    <source>
        <dbReference type="Pfam" id="PF03625"/>
    </source>
</evidence>
<dbReference type="Proteomes" id="UP001501479">
    <property type="component" value="Unassembled WGS sequence"/>
</dbReference>
<keyword evidence="1" id="KW-0732">Signal</keyword>
<dbReference type="Pfam" id="PF03625">
    <property type="entry name" value="DUF302"/>
    <property type="match status" value="1"/>
</dbReference>
<accession>A0ABP7DIY2</accession>
<dbReference type="InterPro" id="IPR005180">
    <property type="entry name" value="DUF302"/>
</dbReference>
<dbReference type="RefSeq" id="WP_344963304.1">
    <property type="nucleotide sequence ID" value="NZ_BAABDS010000014.1"/>
</dbReference>
<protein>
    <submittedName>
        <fullName evidence="3">DUF302 domain-containing protein</fullName>
    </submittedName>
</protein>
<dbReference type="SUPFAM" id="SSF103247">
    <property type="entry name" value="TT1751-like"/>
    <property type="match status" value="1"/>
</dbReference>
<dbReference type="InterPro" id="IPR035923">
    <property type="entry name" value="TT1751-like_sf"/>
</dbReference>
<dbReference type="CDD" id="cd14797">
    <property type="entry name" value="DUF302"/>
    <property type="match status" value="1"/>
</dbReference>
<gene>
    <name evidence="3" type="ORF">GCM10022421_11740</name>
</gene>
<feature type="chain" id="PRO_5045902789" evidence="1">
    <location>
        <begin position="19"/>
        <end position="150"/>
    </location>
</feature>
<feature type="domain" description="DUF302" evidence="2">
    <location>
        <begin position="55"/>
        <end position="117"/>
    </location>
</feature>
<dbReference type="EMBL" id="BAABDS010000014">
    <property type="protein sequence ID" value="GAA3706328.1"/>
    <property type="molecule type" value="Genomic_DNA"/>
</dbReference>
<dbReference type="Gene3D" id="3.30.310.70">
    <property type="entry name" value="TT1751-like domain"/>
    <property type="match status" value="1"/>
</dbReference>
<proteinExistence type="predicted"/>
<comment type="caution">
    <text evidence="3">The sequence shown here is derived from an EMBL/GenBank/DDBJ whole genome shotgun (WGS) entry which is preliminary data.</text>
</comment>
<feature type="signal peptide" evidence="1">
    <location>
        <begin position="1"/>
        <end position="18"/>
    </location>
</feature>
<dbReference type="PANTHER" id="PTHR38342:SF2">
    <property type="entry name" value="INNER MEMBRANE OR EXPORTED"/>
    <property type="match status" value="1"/>
</dbReference>
<dbReference type="PANTHER" id="PTHR38342">
    <property type="entry name" value="SLR5037 PROTEIN"/>
    <property type="match status" value="1"/>
</dbReference>
<keyword evidence="4" id="KW-1185">Reference proteome</keyword>
<name>A0ABP7DIY2_9GAMM</name>
<evidence type="ECO:0000256" key="1">
    <source>
        <dbReference type="SAM" id="SignalP"/>
    </source>
</evidence>
<organism evidence="3 4">
    <name type="scientific">Oceanisphaera sediminis</name>
    <dbReference type="NCBI Taxonomy" id="981381"/>
    <lineage>
        <taxon>Bacteria</taxon>
        <taxon>Pseudomonadati</taxon>
        <taxon>Pseudomonadota</taxon>
        <taxon>Gammaproteobacteria</taxon>
        <taxon>Aeromonadales</taxon>
        <taxon>Aeromonadaceae</taxon>
        <taxon>Oceanisphaera</taxon>
    </lineage>
</organism>
<evidence type="ECO:0000313" key="3">
    <source>
        <dbReference type="EMBL" id="GAA3706328.1"/>
    </source>
</evidence>
<evidence type="ECO:0000313" key="4">
    <source>
        <dbReference type="Proteomes" id="UP001501479"/>
    </source>
</evidence>